<feature type="transmembrane region" description="Helical" evidence="1">
    <location>
        <begin position="87"/>
        <end position="105"/>
    </location>
</feature>
<dbReference type="PANTHER" id="PTHR31061:SF24">
    <property type="entry name" value="LD22376P"/>
    <property type="match status" value="1"/>
</dbReference>
<dbReference type="RefSeq" id="WP_135574759.1">
    <property type="nucleotide sequence ID" value="NZ_RQGK01000010.1"/>
</dbReference>
<organism evidence="3 4">
    <name type="scientific">Leptospira yasudae</name>
    <dbReference type="NCBI Taxonomy" id="2202201"/>
    <lineage>
        <taxon>Bacteria</taxon>
        <taxon>Pseudomonadati</taxon>
        <taxon>Spirochaetota</taxon>
        <taxon>Spirochaetia</taxon>
        <taxon>Leptospirales</taxon>
        <taxon>Leptospiraceae</taxon>
        <taxon>Leptospira</taxon>
    </lineage>
</organism>
<sequence>MEKSSTQVKKRILSLDLFRGMTVAGMILVNNPGSWSAIYSPLKHAKWNGCTPTDLVFPFFLFAVGASISISLYSKNGMSRSGIWSKISVRSLVLIGLGLFLNFFGEWSFAELRIPGVLQRIGFVYFAVASLYLIVPGKKSLIALIPILIVPAWILLNVAPPGESAVSLEPGKDIGAWFDRILFGESHLWKFSKTWDPEGFFSGITSIASSLFGVLCGLILSVQETSRNKRTAVLFGIGALLTLVGLIWDASLPMNKSLWTASYAVYTAGLAFFSVSFFEFLSLIFSSDRSESDKNVLEILFQPFLVFGKNAILVFVASGIVARILNLWTTIGENGKAISVKTWIYLRLVGLLSDSYVASLSYALLNLIVWWLILSYLDRKKIYFKV</sequence>
<keyword evidence="1" id="KW-0812">Transmembrane</keyword>
<name>A0A6N4R2R5_9LEPT</name>
<feature type="transmembrane region" description="Helical" evidence="1">
    <location>
        <begin position="141"/>
        <end position="159"/>
    </location>
</feature>
<comment type="caution">
    <text evidence="3">The sequence shown here is derived from an EMBL/GenBank/DDBJ whole genome shotgun (WGS) entry which is preliminary data.</text>
</comment>
<protein>
    <submittedName>
        <fullName evidence="3">DUF5009 domain-containing protein</fullName>
    </submittedName>
</protein>
<evidence type="ECO:0000256" key="1">
    <source>
        <dbReference type="SAM" id="Phobius"/>
    </source>
</evidence>
<proteinExistence type="predicted"/>
<keyword evidence="1" id="KW-1133">Transmembrane helix</keyword>
<feature type="transmembrane region" description="Helical" evidence="1">
    <location>
        <begin position="263"/>
        <end position="285"/>
    </location>
</feature>
<evidence type="ECO:0000259" key="2">
    <source>
        <dbReference type="Pfam" id="PF07786"/>
    </source>
</evidence>
<feature type="transmembrane region" description="Helical" evidence="1">
    <location>
        <begin position="55"/>
        <end position="75"/>
    </location>
</feature>
<feature type="transmembrane region" description="Helical" evidence="1">
    <location>
        <begin position="306"/>
        <end position="325"/>
    </location>
</feature>
<feature type="transmembrane region" description="Helical" evidence="1">
    <location>
        <begin position="199"/>
        <end position="220"/>
    </location>
</feature>
<feature type="domain" description="Heparan-alpha-glucosaminide N-acetyltransferase catalytic" evidence="2">
    <location>
        <begin position="11"/>
        <end position="151"/>
    </location>
</feature>
<dbReference type="Pfam" id="PF07786">
    <property type="entry name" value="HGSNAT_cat"/>
    <property type="match status" value="1"/>
</dbReference>
<feature type="transmembrane region" description="Helical" evidence="1">
    <location>
        <begin position="232"/>
        <end position="251"/>
    </location>
</feature>
<dbReference type="Proteomes" id="UP000297613">
    <property type="component" value="Unassembled WGS sequence"/>
</dbReference>
<evidence type="ECO:0000313" key="4">
    <source>
        <dbReference type="Proteomes" id="UP000297613"/>
    </source>
</evidence>
<gene>
    <name evidence="3" type="ORF">EHQ83_01520</name>
</gene>
<dbReference type="InterPro" id="IPR012429">
    <property type="entry name" value="HGSNAT_cat"/>
</dbReference>
<accession>A0A6N4R2R5</accession>
<keyword evidence="1" id="KW-0472">Membrane</keyword>
<feature type="transmembrane region" description="Helical" evidence="1">
    <location>
        <begin position="356"/>
        <end position="377"/>
    </location>
</feature>
<reference evidence="3 4" key="1">
    <citation type="journal article" date="2019" name="PLoS Negl. Trop. Dis.">
        <title>Revisiting the worldwide diversity of Leptospira species in the environment.</title>
        <authorList>
            <person name="Vincent A.T."/>
            <person name="Schiettekatte O."/>
            <person name="Bourhy P."/>
            <person name="Veyrier F.J."/>
            <person name="Picardeau M."/>
        </authorList>
    </citation>
    <scope>NUCLEOTIDE SEQUENCE [LARGE SCALE GENOMIC DNA]</scope>
    <source>
        <strain evidence="3 4">201702445</strain>
    </source>
</reference>
<feature type="transmembrane region" description="Helical" evidence="1">
    <location>
        <begin position="12"/>
        <end position="35"/>
    </location>
</feature>
<feature type="transmembrane region" description="Helical" evidence="1">
    <location>
        <begin position="117"/>
        <end position="134"/>
    </location>
</feature>
<dbReference type="AlphaFoldDB" id="A0A6N4R2R5"/>
<evidence type="ECO:0000313" key="3">
    <source>
        <dbReference type="EMBL" id="TGL89437.1"/>
    </source>
</evidence>
<dbReference type="EMBL" id="RQGM01000007">
    <property type="protein sequence ID" value="TGL89437.1"/>
    <property type="molecule type" value="Genomic_DNA"/>
</dbReference>
<dbReference type="PANTHER" id="PTHR31061">
    <property type="entry name" value="LD22376P"/>
    <property type="match status" value="1"/>
</dbReference>